<protein>
    <recommendedName>
        <fullName evidence="5">HTH lysR-type domain-containing protein</fullName>
    </recommendedName>
</protein>
<gene>
    <name evidence="6" type="ORF">KALB_7519</name>
</gene>
<feature type="domain" description="HTH lysR-type" evidence="5">
    <location>
        <begin position="7"/>
        <end position="64"/>
    </location>
</feature>
<dbReference type="GO" id="GO:0003700">
    <property type="term" value="F:DNA-binding transcription factor activity"/>
    <property type="evidence" value="ECO:0007669"/>
    <property type="project" value="InterPro"/>
</dbReference>
<dbReference type="FunFam" id="1.10.10.10:FF:000001">
    <property type="entry name" value="LysR family transcriptional regulator"/>
    <property type="match status" value="1"/>
</dbReference>
<dbReference type="GO" id="GO:0032993">
    <property type="term" value="C:protein-DNA complex"/>
    <property type="evidence" value="ECO:0007669"/>
    <property type="project" value="TreeGrafter"/>
</dbReference>
<sequence>MVGVLDISSRLLRYFLAVAEELHFTHAAERLFIAQPALSKAIRRLERELGFPLFIRNRQGVALTVAGQAMVPAARAALAELAEGVRAARAAQRAGSRGLRVGYHSSIGSPLLKPIIDGFTRRCPGWRVELRLCDWTDPAGAVLDARCDIALLRLPLPGQDELETRTLRWDPRWVALAADHRLVARESVRLSDLAGETFVALPASSGPFRDFWLALDQVPRAPRIGIEVANAEDYFEAIAAGHGIAMLAETTTRVHRRPGIAYRLVTDASPSELVVAWRRGSTDRALTEFASACLEVVDA</sequence>
<dbReference type="InterPro" id="IPR036388">
    <property type="entry name" value="WH-like_DNA-bd_sf"/>
</dbReference>
<dbReference type="GO" id="GO:0003677">
    <property type="term" value="F:DNA binding"/>
    <property type="evidence" value="ECO:0007669"/>
    <property type="project" value="UniProtKB-KW"/>
</dbReference>
<dbReference type="KEGG" id="kal:KALB_7519"/>
<dbReference type="PANTHER" id="PTHR30346:SF0">
    <property type="entry name" value="HCA OPERON TRANSCRIPTIONAL ACTIVATOR HCAR"/>
    <property type="match status" value="1"/>
</dbReference>
<dbReference type="Pfam" id="PF00126">
    <property type="entry name" value="HTH_1"/>
    <property type="match status" value="1"/>
</dbReference>
<comment type="similarity">
    <text evidence="1">Belongs to the LysR transcriptional regulatory family.</text>
</comment>
<keyword evidence="7" id="KW-1185">Reference proteome</keyword>
<dbReference type="PRINTS" id="PR00039">
    <property type="entry name" value="HTHLYSR"/>
</dbReference>
<dbReference type="Gene3D" id="1.10.10.10">
    <property type="entry name" value="Winged helix-like DNA-binding domain superfamily/Winged helix DNA-binding domain"/>
    <property type="match status" value="1"/>
</dbReference>
<dbReference type="SUPFAM" id="SSF53850">
    <property type="entry name" value="Periplasmic binding protein-like II"/>
    <property type="match status" value="1"/>
</dbReference>
<proteinExistence type="inferred from homology"/>
<name>W5WJW9_9PSEU</name>
<dbReference type="InterPro" id="IPR036390">
    <property type="entry name" value="WH_DNA-bd_sf"/>
</dbReference>
<keyword evidence="3" id="KW-0238">DNA-binding</keyword>
<dbReference type="CDD" id="cd08414">
    <property type="entry name" value="PBP2_LTTR_aromatics_like"/>
    <property type="match status" value="1"/>
</dbReference>
<dbReference type="STRING" id="1449976.KALB_7519"/>
<dbReference type="PANTHER" id="PTHR30346">
    <property type="entry name" value="TRANSCRIPTIONAL DUAL REGULATOR HCAR-RELATED"/>
    <property type="match status" value="1"/>
</dbReference>
<reference evidence="6 7" key="1">
    <citation type="journal article" date="2014" name="BMC Genomics">
        <title>Complete genome sequence of producer of the glycopeptide antibiotic Aculeximycin Kutzneria albida DSM 43870T, a representative of minor genus of Pseudonocardiaceae.</title>
        <authorList>
            <person name="Rebets Y."/>
            <person name="Tokovenko B."/>
            <person name="Lushchyk I."/>
            <person name="Ruckert C."/>
            <person name="Zaburannyi N."/>
            <person name="Bechthold A."/>
            <person name="Kalinowski J."/>
            <person name="Luzhetskyy A."/>
        </authorList>
    </citation>
    <scope>NUCLEOTIDE SEQUENCE [LARGE SCALE GENOMIC DNA]</scope>
    <source>
        <strain evidence="6">DSM 43870</strain>
    </source>
</reference>
<evidence type="ECO:0000259" key="5">
    <source>
        <dbReference type="PROSITE" id="PS50931"/>
    </source>
</evidence>
<keyword evidence="4" id="KW-0804">Transcription</keyword>
<evidence type="ECO:0000313" key="7">
    <source>
        <dbReference type="Proteomes" id="UP000019225"/>
    </source>
</evidence>
<dbReference type="eggNOG" id="COG0583">
    <property type="taxonomic scope" value="Bacteria"/>
</dbReference>
<dbReference type="AlphaFoldDB" id="W5WJW9"/>
<evidence type="ECO:0000313" key="6">
    <source>
        <dbReference type="EMBL" id="AHI00877.1"/>
    </source>
</evidence>
<dbReference type="Proteomes" id="UP000019225">
    <property type="component" value="Chromosome"/>
</dbReference>
<dbReference type="EMBL" id="CP007155">
    <property type="protein sequence ID" value="AHI00877.1"/>
    <property type="molecule type" value="Genomic_DNA"/>
</dbReference>
<dbReference type="Pfam" id="PF03466">
    <property type="entry name" value="LysR_substrate"/>
    <property type="match status" value="1"/>
</dbReference>
<evidence type="ECO:0000256" key="2">
    <source>
        <dbReference type="ARBA" id="ARBA00023015"/>
    </source>
</evidence>
<dbReference type="Gene3D" id="3.40.190.10">
    <property type="entry name" value="Periplasmic binding protein-like II"/>
    <property type="match status" value="2"/>
</dbReference>
<evidence type="ECO:0000256" key="3">
    <source>
        <dbReference type="ARBA" id="ARBA00023125"/>
    </source>
</evidence>
<organism evidence="6 7">
    <name type="scientific">Kutzneria albida DSM 43870</name>
    <dbReference type="NCBI Taxonomy" id="1449976"/>
    <lineage>
        <taxon>Bacteria</taxon>
        <taxon>Bacillati</taxon>
        <taxon>Actinomycetota</taxon>
        <taxon>Actinomycetes</taxon>
        <taxon>Pseudonocardiales</taxon>
        <taxon>Pseudonocardiaceae</taxon>
        <taxon>Kutzneria</taxon>
    </lineage>
</organism>
<evidence type="ECO:0000256" key="1">
    <source>
        <dbReference type="ARBA" id="ARBA00009437"/>
    </source>
</evidence>
<keyword evidence="2" id="KW-0805">Transcription regulation</keyword>
<dbReference type="HOGENOM" id="CLU_039613_6_4_11"/>
<dbReference type="SUPFAM" id="SSF46785">
    <property type="entry name" value="Winged helix' DNA-binding domain"/>
    <property type="match status" value="1"/>
</dbReference>
<dbReference type="PROSITE" id="PS50931">
    <property type="entry name" value="HTH_LYSR"/>
    <property type="match status" value="1"/>
</dbReference>
<evidence type="ECO:0000256" key="4">
    <source>
        <dbReference type="ARBA" id="ARBA00023163"/>
    </source>
</evidence>
<accession>W5WJW9</accession>
<dbReference type="InterPro" id="IPR005119">
    <property type="entry name" value="LysR_subst-bd"/>
</dbReference>
<dbReference type="InterPro" id="IPR000847">
    <property type="entry name" value="LysR_HTH_N"/>
</dbReference>